<dbReference type="EMBL" id="MT161387">
    <property type="protein sequence ID" value="QJB22211.1"/>
    <property type="molecule type" value="Genomic_DNA"/>
</dbReference>
<accession>A0A858NQA7</accession>
<dbReference type="Proteomes" id="UP000671870">
    <property type="component" value="Segment"/>
</dbReference>
<name>A0A858NQA7_9CAUD</name>
<reference evidence="1" key="1">
    <citation type="submission" date="2020-03" db="EMBL/GenBank/DDBJ databases">
        <title>Development of an integrated pest management strategy to control Xanthomonas campestris pv. campestris by using bacteriophages.</title>
        <authorList>
            <person name="Fortuna K.J."/>
            <person name="Holtappels D."/>
            <person name="Lavigne R."/>
            <person name="Wagemans J."/>
        </authorList>
    </citation>
    <scope>NUCLEOTIDE SEQUENCE</scope>
</reference>
<proteinExistence type="predicted"/>
<organism evidence="1 2">
    <name type="scientific">Xanthomonas phage FoX7</name>
    <dbReference type="NCBI Taxonomy" id="2723903"/>
    <lineage>
        <taxon>Viruses</taxon>
        <taxon>Duplodnaviria</taxon>
        <taxon>Heunggongvirae</taxon>
        <taxon>Uroviricota</taxon>
        <taxon>Caudoviricetes</taxon>
        <taxon>Lindbergviridae</taxon>
        <taxon>Carpasinavirus</taxon>
        <taxon>Carpasinavirus FoX6</taxon>
        <taxon>Carpasinavirus XcP1</taxon>
    </lineage>
</organism>
<sequence length="315" mass="35170">MECDVTGKTIIGAGLAGLMSACVFKDASIIDAMPEPKESHKALLRFRDESVSILTGIPFKKVQVYKEVFEDDKCLPYCTNRAANLYAQKVTGHIAGRSIRNLESVARYVAPDDFYGQLLGRFKDRIEWGKKLESEFVQRSLKSGHVLINTAPLGIITKTIGVEVVGDFSFDKKAIHVDRYLLPEGSDVYQTVYFPDPATPVYRASITGRMLIVESIGGDFSQLSLSNVRSAFGLWNVDLDPLDSVDQKYGKIVDLPREVREAVLHELSNKYNIFSVGRFATWRNILLDDVVNDIYTVDRLVRSSGYGRSLLVSSI</sequence>
<gene>
    <name evidence="1" type="ORF">XccvBFoX7_gp54c</name>
</gene>
<evidence type="ECO:0000313" key="1">
    <source>
        <dbReference type="EMBL" id="QJB22211.1"/>
    </source>
</evidence>
<protein>
    <submittedName>
        <fullName evidence="1">Uncharacterized protein</fullName>
    </submittedName>
</protein>
<evidence type="ECO:0000313" key="2">
    <source>
        <dbReference type="Proteomes" id="UP000671870"/>
    </source>
</evidence>